<feature type="transmembrane region" description="Helical" evidence="1">
    <location>
        <begin position="101"/>
        <end position="120"/>
    </location>
</feature>
<feature type="transmembrane region" description="Helical" evidence="1">
    <location>
        <begin position="74"/>
        <end position="94"/>
    </location>
</feature>
<accession>A0A0F9VUM7</accession>
<proteinExistence type="predicted"/>
<keyword evidence="1" id="KW-0472">Membrane</keyword>
<feature type="transmembrane region" description="Helical" evidence="1">
    <location>
        <begin position="180"/>
        <end position="207"/>
    </location>
</feature>
<evidence type="ECO:0008006" key="3">
    <source>
        <dbReference type="Google" id="ProtNLM"/>
    </source>
</evidence>
<protein>
    <recommendedName>
        <fullName evidence="3">Glycosyltransferase RgtA/B/C/D-like domain-containing protein</fullName>
    </recommendedName>
</protein>
<feature type="transmembrane region" description="Helical" evidence="1">
    <location>
        <begin position="219"/>
        <end position="239"/>
    </location>
</feature>
<name>A0A0F9VUM7_9ZZZZ</name>
<feature type="transmembrane region" description="Helical" evidence="1">
    <location>
        <begin position="278"/>
        <end position="301"/>
    </location>
</feature>
<keyword evidence="1" id="KW-1133">Transmembrane helix</keyword>
<dbReference type="EMBL" id="LAZR01000283">
    <property type="protein sequence ID" value="KKN77186.1"/>
    <property type="molecule type" value="Genomic_DNA"/>
</dbReference>
<organism evidence="2">
    <name type="scientific">marine sediment metagenome</name>
    <dbReference type="NCBI Taxonomy" id="412755"/>
    <lineage>
        <taxon>unclassified sequences</taxon>
        <taxon>metagenomes</taxon>
        <taxon>ecological metagenomes</taxon>
    </lineage>
</organism>
<comment type="caution">
    <text evidence="2">The sequence shown here is derived from an EMBL/GenBank/DDBJ whole genome shotgun (WGS) entry which is preliminary data.</text>
</comment>
<feature type="transmembrane region" description="Helical" evidence="1">
    <location>
        <begin position="126"/>
        <end position="144"/>
    </location>
</feature>
<keyword evidence="1" id="KW-0812">Transmembrane</keyword>
<reference evidence="2" key="1">
    <citation type="journal article" date="2015" name="Nature">
        <title>Complex archaea that bridge the gap between prokaryotes and eukaryotes.</title>
        <authorList>
            <person name="Spang A."/>
            <person name="Saw J.H."/>
            <person name="Jorgensen S.L."/>
            <person name="Zaremba-Niedzwiedzka K."/>
            <person name="Martijn J."/>
            <person name="Lind A.E."/>
            <person name="van Eijk R."/>
            <person name="Schleper C."/>
            <person name="Guy L."/>
            <person name="Ettema T.J."/>
        </authorList>
    </citation>
    <scope>NUCLEOTIDE SEQUENCE</scope>
</reference>
<gene>
    <name evidence="2" type="ORF">LCGC14_0362780</name>
</gene>
<sequence length="503" mass="55956">MASVSTWLPSVKRRSKSRSRRQGSGLVLLAILLLLALLCSHLLTNGYLSSDALARYAKLLVMRDAAGLRFEYSGFLSPQVSLYLSLLLSALLGVRESVTPYILDILAVAVFAAWVWRDLANTQGPIWASIWTLLLVLHPFALWTATSGQDLGLGLLTVYGLCRTLHVFQNTPEPRSYLKFAGWLCLLFFVDARAGFIAMAMLPWLALAAPRSLLQKAPLAFYMVCYLPFLFAALGWMYLNWLYHGEGLLFLQQADSAFRGGYAQAPYLPWLVEFGGTWWLPLLWLSVTGIAACPSLLLLPWSRTPRAWAGPVAVTGAIICAGAIATYFWFTTHSVQFLALLLVPVALGLKEVRVGNKLPATLALIIGIPLGWPVLQHAPMPEVRHWTIALREVIDLRPREDIELGAWLADSRLPTLIDDQAAYAVIAARGDARDLILPFSDEFKLALASPERIPPQIVVAAPGTRQGAQDAINRRFPGLWKEGRPGYQLVYEQEVWRVWQREQ</sequence>
<evidence type="ECO:0000313" key="2">
    <source>
        <dbReference type="EMBL" id="KKN77186.1"/>
    </source>
</evidence>
<evidence type="ECO:0000256" key="1">
    <source>
        <dbReference type="SAM" id="Phobius"/>
    </source>
</evidence>
<feature type="transmembrane region" description="Helical" evidence="1">
    <location>
        <begin position="308"/>
        <end position="329"/>
    </location>
</feature>
<dbReference type="AlphaFoldDB" id="A0A0F9VUM7"/>